<sequence>MSVCQQSYAHGSQRIQEVGLCVSESEIWYMIVGTHSGRRNWPTWSLSTYHHPSRVAAPALAFIPLGVQSAPIIILSELSRNCSTANQMVAWIGGKSIRV</sequence>
<proteinExistence type="predicted"/>
<protein>
    <submittedName>
        <fullName evidence="1">Uncharacterized protein</fullName>
    </submittedName>
</protein>
<organism evidence="1 2">
    <name type="scientific">Periconia digitata</name>
    <dbReference type="NCBI Taxonomy" id="1303443"/>
    <lineage>
        <taxon>Eukaryota</taxon>
        <taxon>Fungi</taxon>
        <taxon>Dikarya</taxon>
        <taxon>Ascomycota</taxon>
        <taxon>Pezizomycotina</taxon>
        <taxon>Dothideomycetes</taxon>
        <taxon>Pleosporomycetidae</taxon>
        <taxon>Pleosporales</taxon>
        <taxon>Massarineae</taxon>
        <taxon>Periconiaceae</taxon>
        <taxon>Periconia</taxon>
    </lineage>
</organism>
<dbReference type="AlphaFoldDB" id="A0A9W4UN89"/>
<dbReference type="EMBL" id="CAOQHR010000008">
    <property type="protein sequence ID" value="CAI6338414.1"/>
    <property type="molecule type" value="Genomic_DNA"/>
</dbReference>
<gene>
    <name evidence="1" type="ORF">PDIGIT_LOCUS11542</name>
</gene>
<keyword evidence="2" id="KW-1185">Reference proteome</keyword>
<accession>A0A9W4UN89</accession>
<evidence type="ECO:0000313" key="2">
    <source>
        <dbReference type="Proteomes" id="UP001152607"/>
    </source>
</evidence>
<evidence type="ECO:0000313" key="1">
    <source>
        <dbReference type="EMBL" id="CAI6338414.1"/>
    </source>
</evidence>
<reference evidence="1" key="1">
    <citation type="submission" date="2023-01" db="EMBL/GenBank/DDBJ databases">
        <authorList>
            <person name="Van Ghelder C."/>
            <person name="Rancurel C."/>
        </authorList>
    </citation>
    <scope>NUCLEOTIDE SEQUENCE</scope>
    <source>
        <strain evidence="1">CNCM I-4278</strain>
    </source>
</reference>
<dbReference type="Proteomes" id="UP001152607">
    <property type="component" value="Unassembled WGS sequence"/>
</dbReference>
<name>A0A9W4UN89_9PLEO</name>
<comment type="caution">
    <text evidence="1">The sequence shown here is derived from an EMBL/GenBank/DDBJ whole genome shotgun (WGS) entry which is preliminary data.</text>
</comment>